<keyword evidence="2" id="KW-0648">Protein biosynthesis</keyword>
<dbReference type="SUPFAM" id="SSF55194">
    <property type="entry name" value="Ribosome recycling factor, RRF"/>
    <property type="match status" value="1"/>
</dbReference>
<feature type="compositionally biased region" description="Basic residues" evidence="4">
    <location>
        <begin position="57"/>
        <end position="68"/>
    </location>
</feature>
<dbReference type="EMBL" id="ML987196">
    <property type="protein sequence ID" value="KAF2248009.1"/>
    <property type="molecule type" value="Genomic_DNA"/>
</dbReference>
<protein>
    <submittedName>
        <fullName evidence="6">Ribosome recycling factor</fullName>
    </submittedName>
</protein>
<feature type="region of interest" description="Disordered" evidence="4">
    <location>
        <begin position="1"/>
        <end position="32"/>
    </location>
</feature>
<evidence type="ECO:0000259" key="5">
    <source>
        <dbReference type="Pfam" id="PF01765"/>
    </source>
</evidence>
<keyword evidence="7" id="KW-1185">Reference proteome</keyword>
<evidence type="ECO:0000256" key="4">
    <source>
        <dbReference type="SAM" id="MobiDB-lite"/>
    </source>
</evidence>
<dbReference type="GO" id="GO:0005739">
    <property type="term" value="C:mitochondrion"/>
    <property type="evidence" value="ECO:0007669"/>
    <property type="project" value="TreeGrafter"/>
</dbReference>
<dbReference type="AlphaFoldDB" id="A0A6A6ICP4"/>
<evidence type="ECO:0000313" key="6">
    <source>
        <dbReference type="EMBL" id="KAF2248009.1"/>
    </source>
</evidence>
<dbReference type="RefSeq" id="XP_033683013.1">
    <property type="nucleotide sequence ID" value="XM_033829144.1"/>
</dbReference>
<feature type="compositionally biased region" description="Polar residues" evidence="4">
    <location>
        <begin position="46"/>
        <end position="56"/>
    </location>
</feature>
<organism evidence="6 7">
    <name type="scientific">Trematosphaeria pertusa</name>
    <dbReference type="NCBI Taxonomy" id="390896"/>
    <lineage>
        <taxon>Eukaryota</taxon>
        <taxon>Fungi</taxon>
        <taxon>Dikarya</taxon>
        <taxon>Ascomycota</taxon>
        <taxon>Pezizomycotina</taxon>
        <taxon>Dothideomycetes</taxon>
        <taxon>Pleosporomycetidae</taxon>
        <taxon>Pleosporales</taxon>
        <taxon>Massarineae</taxon>
        <taxon>Trematosphaeriaceae</taxon>
        <taxon>Trematosphaeria</taxon>
    </lineage>
</organism>
<dbReference type="GO" id="GO:0043023">
    <property type="term" value="F:ribosomal large subunit binding"/>
    <property type="evidence" value="ECO:0007669"/>
    <property type="project" value="TreeGrafter"/>
</dbReference>
<proteinExistence type="inferred from homology"/>
<evidence type="ECO:0000256" key="3">
    <source>
        <dbReference type="ARBA" id="ARBA00024909"/>
    </source>
</evidence>
<gene>
    <name evidence="6" type="ORF">BU26DRAFT_519793</name>
</gene>
<comment type="similarity">
    <text evidence="1">Belongs to the RRF family.</text>
</comment>
<dbReference type="Proteomes" id="UP000800094">
    <property type="component" value="Unassembled WGS sequence"/>
</dbReference>
<feature type="domain" description="Ribosome recycling factor" evidence="5">
    <location>
        <begin position="109"/>
        <end position="281"/>
    </location>
</feature>
<dbReference type="PANTHER" id="PTHR20982">
    <property type="entry name" value="RIBOSOME RECYCLING FACTOR"/>
    <property type="match status" value="1"/>
</dbReference>
<dbReference type="InterPro" id="IPR036191">
    <property type="entry name" value="RRF_sf"/>
</dbReference>
<evidence type="ECO:0000256" key="1">
    <source>
        <dbReference type="ARBA" id="ARBA00005912"/>
    </source>
</evidence>
<dbReference type="PANTHER" id="PTHR20982:SF3">
    <property type="entry name" value="MITOCHONDRIAL RIBOSOME RECYCLING FACTOR PSEUDO 1"/>
    <property type="match status" value="1"/>
</dbReference>
<dbReference type="GO" id="GO:0006412">
    <property type="term" value="P:translation"/>
    <property type="evidence" value="ECO:0007669"/>
    <property type="project" value="UniProtKB-KW"/>
</dbReference>
<evidence type="ECO:0000256" key="2">
    <source>
        <dbReference type="ARBA" id="ARBA00022917"/>
    </source>
</evidence>
<reference evidence="6" key="1">
    <citation type="journal article" date="2020" name="Stud. Mycol.">
        <title>101 Dothideomycetes genomes: a test case for predicting lifestyles and emergence of pathogens.</title>
        <authorList>
            <person name="Haridas S."/>
            <person name="Albert R."/>
            <person name="Binder M."/>
            <person name="Bloem J."/>
            <person name="Labutti K."/>
            <person name="Salamov A."/>
            <person name="Andreopoulos B."/>
            <person name="Baker S."/>
            <person name="Barry K."/>
            <person name="Bills G."/>
            <person name="Bluhm B."/>
            <person name="Cannon C."/>
            <person name="Castanera R."/>
            <person name="Culley D."/>
            <person name="Daum C."/>
            <person name="Ezra D."/>
            <person name="Gonzalez J."/>
            <person name="Henrissat B."/>
            <person name="Kuo A."/>
            <person name="Liang C."/>
            <person name="Lipzen A."/>
            <person name="Lutzoni F."/>
            <person name="Magnuson J."/>
            <person name="Mondo S."/>
            <person name="Nolan M."/>
            <person name="Ohm R."/>
            <person name="Pangilinan J."/>
            <person name="Park H.-J."/>
            <person name="Ramirez L."/>
            <person name="Alfaro M."/>
            <person name="Sun H."/>
            <person name="Tritt A."/>
            <person name="Yoshinaga Y."/>
            <person name="Zwiers L.-H."/>
            <person name="Turgeon B."/>
            <person name="Goodwin S."/>
            <person name="Spatafora J."/>
            <person name="Crous P."/>
            <person name="Grigoriev I."/>
        </authorList>
    </citation>
    <scope>NUCLEOTIDE SEQUENCE</scope>
    <source>
        <strain evidence="6">CBS 122368</strain>
    </source>
</reference>
<comment type="function">
    <text evidence="3">Necessary for protein synthesis in mitochondria. Functions as a ribosome recycling factor in mitochondria.</text>
</comment>
<dbReference type="GeneID" id="54582474"/>
<dbReference type="Pfam" id="PF01765">
    <property type="entry name" value="RRF"/>
    <property type="match status" value="1"/>
</dbReference>
<dbReference type="OrthoDB" id="407355at2759"/>
<evidence type="ECO:0000313" key="7">
    <source>
        <dbReference type="Proteomes" id="UP000800094"/>
    </source>
</evidence>
<sequence>MSHTTFPRITLRLSSHASRSTSSRAIGSPRPRLLLRTTSTPQCIANATRSLTTSPSLHKKAGKANKSHARTDSSPPVAPGRAGQLTPADEAYDLSGLEAQILKAMEKLTHDLSQLRSGGRLNPEIVEGLKVQLGMAGKDGHGKETVRLGDIAQVVPRGRVLNVIVGEAEHLKPISTAIAASPHSLTPLAPESSSPLTIQVPLPPPTGESRRAAVEAASKAAEQADKWIQSARQVHHKKLRKFQLDKSVLPDDLQKAGKLMEEVVKKGHADVKRVVDGAKKVLESQ</sequence>
<dbReference type="Gene3D" id="3.30.1360.40">
    <property type="match status" value="1"/>
</dbReference>
<dbReference type="InterPro" id="IPR002661">
    <property type="entry name" value="Ribosome_recyc_fac"/>
</dbReference>
<accession>A0A6A6ICP4</accession>
<dbReference type="Gene3D" id="1.10.132.20">
    <property type="entry name" value="Ribosome-recycling factor"/>
    <property type="match status" value="1"/>
</dbReference>
<feature type="compositionally biased region" description="Low complexity" evidence="4">
    <location>
        <begin position="10"/>
        <end position="25"/>
    </location>
</feature>
<name>A0A6A6ICP4_9PLEO</name>
<feature type="region of interest" description="Disordered" evidence="4">
    <location>
        <begin position="46"/>
        <end position="85"/>
    </location>
</feature>
<dbReference type="InterPro" id="IPR023584">
    <property type="entry name" value="Ribosome_recyc_fac_dom"/>
</dbReference>